<gene>
    <name evidence="1" type="ORF">RFI_36666</name>
</gene>
<name>X6LGQ5_RETFI</name>
<accession>X6LGQ5</accession>
<protein>
    <submittedName>
        <fullName evidence="1">Uncharacterized protein</fullName>
    </submittedName>
</protein>
<organism evidence="1 2">
    <name type="scientific">Reticulomyxa filosa</name>
    <dbReference type="NCBI Taxonomy" id="46433"/>
    <lineage>
        <taxon>Eukaryota</taxon>
        <taxon>Sar</taxon>
        <taxon>Rhizaria</taxon>
        <taxon>Retaria</taxon>
        <taxon>Foraminifera</taxon>
        <taxon>Monothalamids</taxon>
        <taxon>Reticulomyxidae</taxon>
        <taxon>Reticulomyxa</taxon>
    </lineage>
</organism>
<evidence type="ECO:0000313" key="2">
    <source>
        <dbReference type="Proteomes" id="UP000023152"/>
    </source>
</evidence>
<dbReference type="EMBL" id="ASPP01040068">
    <property type="protein sequence ID" value="ETO00774.1"/>
    <property type="molecule type" value="Genomic_DNA"/>
</dbReference>
<dbReference type="Proteomes" id="UP000023152">
    <property type="component" value="Unassembled WGS sequence"/>
</dbReference>
<sequence>MISLPNKSLTKSKKFESVWKNKTNWQDVRSKADEIIDNPNKRRKSVEIKPQTVFLSNVQAIADQFNARQQQQGSQDIISSDKGQSNGLNITICSIFISDYVAEKIAIRKKERIVVGSVKILRHLLSFEGEKEILKVKSSISSVV</sequence>
<comment type="caution">
    <text evidence="1">The sequence shown here is derived from an EMBL/GenBank/DDBJ whole genome shotgun (WGS) entry which is preliminary data.</text>
</comment>
<dbReference type="AlphaFoldDB" id="X6LGQ5"/>
<proteinExistence type="predicted"/>
<keyword evidence="2" id="KW-1185">Reference proteome</keyword>
<reference evidence="1 2" key="1">
    <citation type="journal article" date="2013" name="Curr. Biol.">
        <title>The Genome of the Foraminiferan Reticulomyxa filosa.</title>
        <authorList>
            <person name="Glockner G."/>
            <person name="Hulsmann N."/>
            <person name="Schleicher M."/>
            <person name="Noegel A.A."/>
            <person name="Eichinger L."/>
            <person name="Gallinger C."/>
            <person name="Pawlowski J."/>
            <person name="Sierra R."/>
            <person name="Euteneuer U."/>
            <person name="Pillet L."/>
            <person name="Moustafa A."/>
            <person name="Platzer M."/>
            <person name="Groth M."/>
            <person name="Szafranski K."/>
            <person name="Schliwa M."/>
        </authorList>
    </citation>
    <scope>NUCLEOTIDE SEQUENCE [LARGE SCALE GENOMIC DNA]</scope>
</reference>
<evidence type="ECO:0000313" key="1">
    <source>
        <dbReference type="EMBL" id="ETO00774.1"/>
    </source>
</evidence>